<dbReference type="Proteomes" id="UP001151582">
    <property type="component" value="Unassembled WGS sequence"/>
</dbReference>
<organism evidence="1 2">
    <name type="scientific">Dimargaris verticillata</name>
    <dbReference type="NCBI Taxonomy" id="2761393"/>
    <lineage>
        <taxon>Eukaryota</taxon>
        <taxon>Fungi</taxon>
        <taxon>Fungi incertae sedis</taxon>
        <taxon>Zoopagomycota</taxon>
        <taxon>Kickxellomycotina</taxon>
        <taxon>Dimargaritomycetes</taxon>
        <taxon>Dimargaritales</taxon>
        <taxon>Dimargaritaceae</taxon>
        <taxon>Dimargaris</taxon>
    </lineage>
</organism>
<comment type="caution">
    <text evidence="1">The sequence shown here is derived from an EMBL/GenBank/DDBJ whole genome shotgun (WGS) entry which is preliminary data.</text>
</comment>
<dbReference type="EMBL" id="JANBQB010000012">
    <property type="protein sequence ID" value="KAJ1984722.1"/>
    <property type="molecule type" value="Genomic_DNA"/>
</dbReference>
<keyword evidence="2" id="KW-1185">Reference proteome</keyword>
<dbReference type="AlphaFoldDB" id="A0A9W8B663"/>
<dbReference type="GO" id="GO:0000775">
    <property type="term" value="C:chromosome, centromeric region"/>
    <property type="evidence" value="ECO:0007669"/>
    <property type="project" value="InterPro"/>
</dbReference>
<name>A0A9W8B663_9FUNG</name>
<reference evidence="1" key="1">
    <citation type="submission" date="2022-07" db="EMBL/GenBank/DDBJ databases">
        <title>Phylogenomic reconstructions and comparative analyses of Kickxellomycotina fungi.</title>
        <authorList>
            <person name="Reynolds N.K."/>
            <person name="Stajich J.E."/>
            <person name="Barry K."/>
            <person name="Grigoriev I.V."/>
            <person name="Crous P."/>
            <person name="Smith M.E."/>
        </authorList>
    </citation>
    <scope>NUCLEOTIDE SEQUENCE</scope>
    <source>
        <strain evidence="1">RSA 567</strain>
    </source>
</reference>
<proteinExistence type="predicted"/>
<dbReference type="OrthoDB" id="10333225at2759"/>
<sequence>MSTPTLLQAIDDLEAEIRYLESQLATRSQTQQSKRKRPLSQTKEELLWLNTQAFATKAGAREYEQQLEAQLVPHPILRDATAQTRHLQQLAQFTQVTLTGVHQSPVVSSVGLTRRFTLTGHAQTQHFSVTFSTTAKCLSVQQLRIHLQSDLSQDLAVLMRECERTNNLMGFFRALRLSSQLSATRQRTFQQMFERYSGTPLTIIVPGFATVPVRRTLTISLLGNASVLELGTPCLKLMLTWDIVVVDKAGHIKSEISLFPLAQQEYAALDYAHALTRIPDLFHAIVNARGVIEAVDYIVSNLLGIRINKLP</sequence>
<dbReference type="Pfam" id="PF13096">
    <property type="entry name" value="CENP-P"/>
    <property type="match status" value="1"/>
</dbReference>
<dbReference type="InterPro" id="IPR027801">
    <property type="entry name" value="CENP-P"/>
</dbReference>
<gene>
    <name evidence="1" type="ORF">H4R34_000484</name>
</gene>
<dbReference type="GO" id="GO:0034080">
    <property type="term" value="P:CENP-A containing chromatin assembly"/>
    <property type="evidence" value="ECO:0007669"/>
    <property type="project" value="InterPro"/>
</dbReference>
<accession>A0A9W8B663</accession>
<protein>
    <submittedName>
        <fullName evidence="1">Uncharacterized protein</fullName>
    </submittedName>
</protein>
<evidence type="ECO:0000313" key="2">
    <source>
        <dbReference type="Proteomes" id="UP001151582"/>
    </source>
</evidence>
<evidence type="ECO:0000313" key="1">
    <source>
        <dbReference type="EMBL" id="KAJ1984722.1"/>
    </source>
</evidence>